<dbReference type="EMBL" id="BPLQ01014740">
    <property type="protein sequence ID" value="GIY82823.1"/>
    <property type="molecule type" value="Genomic_DNA"/>
</dbReference>
<sequence length="105" mass="11751">MRQQLARSKSQNSGTQYGSFFNSLEPPHATSRLKKLSPRSQGVILQDGGTSELSVPCHVTYQVTIGLIYSCLALLETPFDRLLHPLRRAHKIKRQSIVPRGPCHL</sequence>
<reference evidence="2 3" key="1">
    <citation type="submission" date="2021-06" db="EMBL/GenBank/DDBJ databases">
        <title>Caerostris darwini draft genome.</title>
        <authorList>
            <person name="Kono N."/>
            <person name="Arakawa K."/>
        </authorList>
    </citation>
    <scope>NUCLEOTIDE SEQUENCE [LARGE SCALE GENOMIC DNA]</scope>
</reference>
<feature type="compositionally biased region" description="Polar residues" evidence="1">
    <location>
        <begin position="1"/>
        <end position="22"/>
    </location>
</feature>
<dbReference type="AlphaFoldDB" id="A0AAV4WKH0"/>
<dbReference type="Proteomes" id="UP001054837">
    <property type="component" value="Unassembled WGS sequence"/>
</dbReference>
<gene>
    <name evidence="2" type="ORF">CDAR_609011</name>
</gene>
<organism evidence="2 3">
    <name type="scientific">Caerostris darwini</name>
    <dbReference type="NCBI Taxonomy" id="1538125"/>
    <lineage>
        <taxon>Eukaryota</taxon>
        <taxon>Metazoa</taxon>
        <taxon>Ecdysozoa</taxon>
        <taxon>Arthropoda</taxon>
        <taxon>Chelicerata</taxon>
        <taxon>Arachnida</taxon>
        <taxon>Araneae</taxon>
        <taxon>Araneomorphae</taxon>
        <taxon>Entelegynae</taxon>
        <taxon>Araneoidea</taxon>
        <taxon>Araneidae</taxon>
        <taxon>Caerostris</taxon>
    </lineage>
</organism>
<name>A0AAV4WKH0_9ARAC</name>
<feature type="region of interest" description="Disordered" evidence="1">
    <location>
        <begin position="1"/>
        <end position="41"/>
    </location>
</feature>
<evidence type="ECO:0000313" key="2">
    <source>
        <dbReference type="EMBL" id="GIY82823.1"/>
    </source>
</evidence>
<keyword evidence="3" id="KW-1185">Reference proteome</keyword>
<evidence type="ECO:0000313" key="3">
    <source>
        <dbReference type="Proteomes" id="UP001054837"/>
    </source>
</evidence>
<evidence type="ECO:0000256" key="1">
    <source>
        <dbReference type="SAM" id="MobiDB-lite"/>
    </source>
</evidence>
<protein>
    <submittedName>
        <fullName evidence="2">Uncharacterized protein</fullName>
    </submittedName>
</protein>
<accession>A0AAV4WKH0</accession>
<comment type="caution">
    <text evidence="2">The sequence shown here is derived from an EMBL/GenBank/DDBJ whole genome shotgun (WGS) entry which is preliminary data.</text>
</comment>
<proteinExistence type="predicted"/>